<dbReference type="PROSITE" id="PS00396">
    <property type="entry name" value="TOPO_IA_1"/>
    <property type="match status" value="1"/>
</dbReference>
<dbReference type="InterPro" id="IPR023406">
    <property type="entry name" value="Topo_IA_AS"/>
</dbReference>
<accession>A0ABZ2G529</accession>
<gene>
    <name evidence="11 14" type="primary">topA</name>
    <name evidence="14" type="ORF">QNA12_10760</name>
</gene>
<dbReference type="InterPro" id="IPR005733">
    <property type="entry name" value="TopoI_bac-type"/>
</dbReference>
<reference evidence="14 15" key="1">
    <citation type="journal article" date="2024" name="Front. Plant Sci.">
        <title>Comprehensive phenomic and genomic studies of the species, Pectobacterium cacticida and proposal for reclassification as Alcorniella cacticida comb. nov.</title>
        <authorList>
            <person name="Jonca J."/>
            <person name="Pirhonen M."/>
            <person name="Waleron M.M."/>
            <person name="Gawor J."/>
            <person name="Mrozik A."/>
            <person name="Smoktunowicz M."/>
            <person name="Waleron K."/>
            <person name="Waleron M."/>
        </authorList>
    </citation>
    <scope>NUCLEOTIDE SEQUENCE [LARGE SCALE GENOMIC DNA]</scope>
    <source>
        <strain evidence="14 15">DPMP6</strain>
    </source>
</reference>
<proteinExistence type="inferred from homology"/>
<dbReference type="Gene3D" id="3.30.65.10">
    <property type="entry name" value="Bacterial Topoisomerase I, domain 1"/>
    <property type="match status" value="3"/>
</dbReference>
<dbReference type="InterPro" id="IPR003601">
    <property type="entry name" value="Topo_IA_2"/>
</dbReference>
<feature type="domain" description="Toprim" evidence="12">
    <location>
        <begin position="3"/>
        <end position="142"/>
    </location>
</feature>
<dbReference type="PROSITE" id="PS52039">
    <property type="entry name" value="TOPO_IA_2"/>
    <property type="match status" value="1"/>
</dbReference>
<evidence type="ECO:0000256" key="11">
    <source>
        <dbReference type="HAMAP-Rule" id="MF_00952"/>
    </source>
</evidence>
<keyword evidence="15" id="KW-1185">Reference proteome</keyword>
<dbReference type="SMART" id="SM00436">
    <property type="entry name" value="TOP1Bc"/>
    <property type="match status" value="1"/>
</dbReference>
<protein>
    <recommendedName>
        <fullName evidence="11">DNA topoisomerase 1</fullName>
        <ecNumber evidence="11">5.6.2.1</ecNumber>
    </recommendedName>
    <alternativeName>
        <fullName evidence="11">DNA topoisomerase I</fullName>
    </alternativeName>
</protein>
<dbReference type="InterPro" id="IPR006171">
    <property type="entry name" value="TOPRIM_dom"/>
</dbReference>
<evidence type="ECO:0000256" key="2">
    <source>
        <dbReference type="ARBA" id="ARBA00009446"/>
    </source>
</evidence>
<dbReference type="InterPro" id="IPR049330">
    <property type="entry name" value="TOP1_Znf"/>
</dbReference>
<name>A0ABZ2G529_9GAMM</name>
<feature type="site" description="Interaction with DNA" evidence="11">
    <location>
        <position position="168"/>
    </location>
</feature>
<dbReference type="NCBIfam" id="TIGR01051">
    <property type="entry name" value="topA_bact"/>
    <property type="match status" value="1"/>
</dbReference>
<dbReference type="Gene3D" id="1.10.290.10">
    <property type="entry name" value="Topoisomerase I, domain 4"/>
    <property type="match status" value="1"/>
</dbReference>
<dbReference type="SMART" id="SM00437">
    <property type="entry name" value="TOP1Ac"/>
    <property type="match status" value="1"/>
</dbReference>
<feature type="site" description="Interaction with DNA" evidence="11">
    <location>
        <position position="321"/>
    </location>
</feature>
<dbReference type="PROSITE" id="PS50880">
    <property type="entry name" value="TOPRIM"/>
    <property type="match status" value="1"/>
</dbReference>
<dbReference type="SUPFAM" id="SSF57783">
    <property type="entry name" value="Zinc beta-ribbon"/>
    <property type="match status" value="3"/>
</dbReference>
<keyword evidence="9 11" id="KW-0238">DNA-binding</keyword>
<dbReference type="Gene3D" id="2.70.20.10">
    <property type="entry name" value="Topoisomerase I, domain 3"/>
    <property type="match status" value="1"/>
</dbReference>
<dbReference type="Pfam" id="PF01396">
    <property type="entry name" value="Zn_ribbon_Top1"/>
    <property type="match status" value="2"/>
</dbReference>
<evidence type="ECO:0000256" key="1">
    <source>
        <dbReference type="ARBA" id="ARBA00000213"/>
    </source>
</evidence>
<dbReference type="SMART" id="SM00493">
    <property type="entry name" value="TOPRIM"/>
    <property type="match status" value="1"/>
</dbReference>
<dbReference type="Pfam" id="PF21372">
    <property type="entry name" value="Zn_ribbon_bTOP1"/>
    <property type="match status" value="1"/>
</dbReference>
<feature type="site" description="Interaction with DNA" evidence="11">
    <location>
        <position position="169"/>
    </location>
</feature>
<dbReference type="Proteomes" id="UP001379444">
    <property type="component" value="Chromosome"/>
</dbReference>
<keyword evidence="5" id="KW-0863">Zinc-finger</keyword>
<keyword evidence="6" id="KW-0862">Zinc</keyword>
<dbReference type="InterPro" id="IPR013824">
    <property type="entry name" value="Topo_IA_cen_sub1"/>
</dbReference>
<organism evidence="14 15">
    <name type="scientific">Pectobacterium cacticida</name>
    <dbReference type="NCBI Taxonomy" id="69221"/>
    <lineage>
        <taxon>Bacteria</taxon>
        <taxon>Pseudomonadati</taxon>
        <taxon>Pseudomonadota</taxon>
        <taxon>Gammaproteobacteria</taxon>
        <taxon>Enterobacterales</taxon>
        <taxon>Pectobacteriaceae</taxon>
        <taxon>Pectobacterium</taxon>
    </lineage>
</organism>
<dbReference type="InterPro" id="IPR013263">
    <property type="entry name" value="TopoI_Znr_bac"/>
</dbReference>
<dbReference type="EMBL" id="CP125967">
    <property type="protein sequence ID" value="WWO37066.1"/>
    <property type="molecule type" value="Genomic_DNA"/>
</dbReference>
<dbReference type="InterPro" id="IPR028612">
    <property type="entry name" value="Topoisom_1_IA"/>
</dbReference>
<feature type="site" description="Interaction with DNA" evidence="11">
    <location>
        <position position="177"/>
    </location>
</feature>
<dbReference type="HAMAP" id="MF_00952">
    <property type="entry name" value="Topoisom_1_prok"/>
    <property type="match status" value="1"/>
</dbReference>
<dbReference type="InterPro" id="IPR013498">
    <property type="entry name" value="Topo_IA_Znf"/>
</dbReference>
<dbReference type="InterPro" id="IPR034149">
    <property type="entry name" value="TOPRIM_TopoI"/>
</dbReference>
<dbReference type="Gene3D" id="2.20.25.10">
    <property type="match status" value="1"/>
</dbReference>
<evidence type="ECO:0000313" key="15">
    <source>
        <dbReference type="Proteomes" id="UP001379444"/>
    </source>
</evidence>
<dbReference type="PANTHER" id="PTHR42785:SF1">
    <property type="entry name" value="DNA TOPOISOMERASE"/>
    <property type="match status" value="1"/>
</dbReference>
<sequence length="865" mass="97623">MGKALVIVESPAKAKTINKYLGNDYVVKSSVGHVRDLPTSGSVSKKSADSTKDKIKKKVKKDEKTALVNRMGVDPYHGWKANYEILPGKEKVVSELKTLAEKADHIYLATDLDREGEAIAWHLREIIGGEDARFSRVVFNEITKNAIKQAFEKPDTLNIDRVNAQQARRFMDRVVGYMVSPLLWKKIARGLSAGRVQSVAVRLVVDREREIKAFVPEEYWELHADLLANSDVQLQMQVTHYNGKPFKPVNKAQTQAAISLLENARYVVANREDKPTSSKPSAPFITSTLQQAASTRLGFGVKKTMMMAQRLYEAGYITYMRTDSTNLSQDALTMVRSYIDETYGKRYLPASANLYSSKENSQEAHEAIRPSDVSVLADSLKDMEADAQKLYQLIWRQFVACQMTPAQYDSTTLIVEAADYQLRAKGRTLRFDGWTKVMPALRKNDEDRTLPSVAVGEALSLQKLLPRQHFTKPPARYSDASLVKELEKRGIGRPSTYASIISTIQDRGYVRVENRRFYAEKMGEIVTDRLEENFRELMNYDFTARMESQLDQVANNQAEWKAVLDEFFKEFSQQLEKAEQDPEEGGMRPNTMVLTSIDCPTCSRKMGIRTASTGVFLGCSGYALPPKERCKTTINLIPENEVLNVLEGDDAETNALRARRRCVKCGTAMDSYLIDNQRKLHVCGNNPSCDGYEIETGEFRIKGYDGPIVECDKCGAEMHLKMGRFGKYMACTNESCTNTRKILRNGEVAPPKEDPVPLPELPCEKSDAYFVLRDGAAGVFLAANTFPKSRETRAPLVEELVRFKDRLPEKLRYLAEAPVMDKDGNKTLVRFSRKTKQQYISSEKEGKATGWSAFYIDGKWVEGKK</sequence>
<evidence type="ECO:0000256" key="8">
    <source>
        <dbReference type="ARBA" id="ARBA00023029"/>
    </source>
</evidence>
<dbReference type="InterPro" id="IPR023405">
    <property type="entry name" value="Topo_IA_core_domain"/>
</dbReference>
<dbReference type="Pfam" id="PF01131">
    <property type="entry name" value="Topoisom_bac"/>
    <property type="match status" value="1"/>
</dbReference>
<dbReference type="EC" id="5.6.2.1" evidence="11"/>
<comment type="subunit">
    <text evidence="11">Monomer.</text>
</comment>
<dbReference type="InterPro" id="IPR013826">
    <property type="entry name" value="Topo_IA_cen_sub3"/>
</dbReference>
<keyword evidence="4" id="KW-0677">Repeat</keyword>
<dbReference type="RefSeq" id="WP_264495635.1">
    <property type="nucleotide sequence ID" value="NZ_CP109947.1"/>
</dbReference>
<feature type="site" description="Interaction with DNA" evidence="11">
    <location>
        <position position="172"/>
    </location>
</feature>
<evidence type="ECO:0000256" key="5">
    <source>
        <dbReference type="ARBA" id="ARBA00022771"/>
    </source>
</evidence>
<keyword evidence="8 11" id="KW-0799">Topoisomerase</keyword>
<evidence type="ECO:0000256" key="9">
    <source>
        <dbReference type="ARBA" id="ARBA00023125"/>
    </source>
</evidence>
<dbReference type="PANTHER" id="PTHR42785">
    <property type="entry name" value="DNA TOPOISOMERASE, TYPE IA, CORE"/>
    <property type="match status" value="1"/>
</dbReference>
<dbReference type="InterPro" id="IPR013825">
    <property type="entry name" value="Topo_IA_cen_sub2"/>
</dbReference>
<comment type="similarity">
    <text evidence="2 11">Belongs to the type IA topoisomerase family.</text>
</comment>
<evidence type="ECO:0000256" key="7">
    <source>
        <dbReference type="ARBA" id="ARBA00022842"/>
    </source>
</evidence>
<dbReference type="SUPFAM" id="SSF56712">
    <property type="entry name" value="Prokaryotic type I DNA topoisomerase"/>
    <property type="match status" value="1"/>
</dbReference>
<keyword evidence="10 11" id="KW-0413">Isomerase</keyword>
<dbReference type="CDD" id="cd00186">
    <property type="entry name" value="TOP1Ac"/>
    <property type="match status" value="1"/>
</dbReference>
<feature type="domain" description="Topo IA-type catalytic" evidence="13">
    <location>
        <begin position="158"/>
        <end position="575"/>
    </location>
</feature>
<feature type="active site" description="O-(5'-phospho-DNA)-tyrosine intermediate" evidence="11">
    <location>
        <position position="319"/>
    </location>
</feature>
<comment type="function">
    <text evidence="11">Releases the supercoiling and torsional tension of DNA, which is introduced during the DNA replication and transcription, by transiently cleaving and rejoining one strand of the DNA duplex. Introduces a single-strand break via transesterification at a target site in duplex DNA. The scissile phosphodiester is attacked by the catalytic tyrosine of the enzyme, resulting in the formation of a DNA-(5'-phosphotyrosyl)-enzyme intermediate and the expulsion of a 3'-OH DNA strand. The free DNA strand then undergoes passage around the unbroken strand, thus removing DNA supercoils. Finally, in the religation step, the DNA 3'-OH attacks the covalent intermediate to expel the active-site tyrosine and restore the DNA phosphodiester backbone.</text>
</comment>
<dbReference type="Gene3D" id="1.10.460.10">
    <property type="entry name" value="Topoisomerase I, domain 2"/>
    <property type="match status" value="1"/>
</dbReference>
<evidence type="ECO:0000256" key="6">
    <source>
        <dbReference type="ARBA" id="ARBA00022833"/>
    </source>
</evidence>
<evidence type="ECO:0000313" key="14">
    <source>
        <dbReference type="EMBL" id="WWO37066.1"/>
    </source>
</evidence>
<dbReference type="Pfam" id="PF08272">
    <property type="entry name" value="Zn_Ribbon_Topo"/>
    <property type="match status" value="2"/>
</dbReference>
<evidence type="ECO:0000259" key="13">
    <source>
        <dbReference type="PROSITE" id="PS52039"/>
    </source>
</evidence>
<dbReference type="PRINTS" id="PR00417">
    <property type="entry name" value="PRTPISMRASEI"/>
</dbReference>
<dbReference type="InterPro" id="IPR013497">
    <property type="entry name" value="Topo_IA_cen"/>
</dbReference>
<dbReference type="GO" id="GO:0003917">
    <property type="term" value="F:DNA topoisomerase type I (single strand cut, ATP-independent) activity"/>
    <property type="evidence" value="ECO:0007669"/>
    <property type="project" value="UniProtKB-EC"/>
</dbReference>
<dbReference type="Gene3D" id="3.40.50.140">
    <property type="match status" value="1"/>
</dbReference>
<feature type="region of interest" description="Interaction with DNA" evidence="11">
    <location>
        <begin position="192"/>
        <end position="197"/>
    </location>
</feature>
<evidence type="ECO:0000256" key="3">
    <source>
        <dbReference type="ARBA" id="ARBA00022723"/>
    </source>
</evidence>
<comment type="catalytic activity">
    <reaction evidence="1 11">
        <text>ATP-independent breakage of single-stranded DNA, followed by passage and rejoining.</text>
        <dbReference type="EC" id="5.6.2.1"/>
    </reaction>
</comment>
<dbReference type="InterPro" id="IPR003602">
    <property type="entry name" value="Topo_IA_DNA-bd_dom"/>
</dbReference>
<dbReference type="Pfam" id="PF01751">
    <property type="entry name" value="Toprim"/>
    <property type="match status" value="1"/>
</dbReference>
<feature type="site" description="Interaction with DNA" evidence="11">
    <location>
        <position position="33"/>
    </location>
</feature>
<feature type="site" description="Interaction with DNA" evidence="11">
    <location>
        <position position="184"/>
    </location>
</feature>
<evidence type="ECO:0000256" key="4">
    <source>
        <dbReference type="ARBA" id="ARBA00022737"/>
    </source>
</evidence>
<dbReference type="InterPro" id="IPR000380">
    <property type="entry name" value="Topo_IA"/>
</dbReference>
<dbReference type="CDD" id="cd03363">
    <property type="entry name" value="TOPRIM_TopoIA_TopoI"/>
    <property type="match status" value="1"/>
</dbReference>
<evidence type="ECO:0000259" key="12">
    <source>
        <dbReference type="PROSITE" id="PS50880"/>
    </source>
</evidence>
<evidence type="ECO:0000256" key="10">
    <source>
        <dbReference type="ARBA" id="ARBA00023235"/>
    </source>
</evidence>
<keyword evidence="7" id="KW-0460">Magnesium</keyword>
<feature type="site" description="Interaction with DNA" evidence="11">
    <location>
        <position position="507"/>
    </location>
</feature>
<keyword evidence="3" id="KW-0479">Metal-binding</keyword>